<proteinExistence type="predicted"/>
<dbReference type="SUPFAM" id="SSF103642">
    <property type="entry name" value="Sec-C motif"/>
    <property type="match status" value="1"/>
</dbReference>
<evidence type="ECO:0000313" key="1">
    <source>
        <dbReference type="EMBL" id="QQR07353.1"/>
    </source>
</evidence>
<dbReference type="AlphaFoldDB" id="A0AAX1KNY9"/>
<dbReference type="Pfam" id="PF02810">
    <property type="entry name" value="SEC-C"/>
    <property type="match status" value="1"/>
</dbReference>
<gene>
    <name evidence="1" type="ORF">I5Q84_07720</name>
</gene>
<organism evidence="1 2">
    <name type="scientific">Flavonifractor plautii</name>
    <name type="common">Fusobacterium plautii</name>
    <dbReference type="NCBI Taxonomy" id="292800"/>
    <lineage>
        <taxon>Bacteria</taxon>
        <taxon>Bacillati</taxon>
        <taxon>Bacillota</taxon>
        <taxon>Clostridia</taxon>
        <taxon>Eubacteriales</taxon>
        <taxon>Oscillospiraceae</taxon>
        <taxon>Flavonifractor</taxon>
    </lineage>
</organism>
<name>A0AAX1KNY9_FLAPL</name>
<accession>A0AAX1KNY9</accession>
<dbReference type="Gene3D" id="3.10.450.50">
    <property type="match status" value="1"/>
</dbReference>
<dbReference type="Proteomes" id="UP000595792">
    <property type="component" value="Chromosome"/>
</dbReference>
<reference evidence="1 2" key="1">
    <citation type="submission" date="2020-11" db="EMBL/GenBank/DDBJ databases">
        <title>Closed and high quality bacterial genomes of the OMM12 community.</title>
        <authorList>
            <person name="Marbouty M."/>
            <person name="Lamy-Besnier Q."/>
            <person name="Debarbieux L."/>
            <person name="Koszul R."/>
        </authorList>
    </citation>
    <scope>NUCLEOTIDE SEQUENCE [LARGE SCALE GENOMIC DNA]</scope>
    <source>
        <strain evidence="1 2">YL31</strain>
    </source>
</reference>
<dbReference type="RefSeq" id="WP_084461873.1">
    <property type="nucleotide sequence ID" value="NZ_CP015406.2"/>
</dbReference>
<evidence type="ECO:0000313" key="2">
    <source>
        <dbReference type="Proteomes" id="UP000595792"/>
    </source>
</evidence>
<sequence>MTHRVYLKCDVCGSIILTRTQIGHLEEHPIRIHCAKCGILISGEFHQDPEVPQFAMSFDNATEVPMQDPDYYIEISGELLTEKIRPFDKAKDEFPLPPFFKSMNSMGGFREPGDENAFSKFANNYIEFLHFIKSDWPYVRRIHELWTSGNHNYLAQQMRDYLPPDRFPLNNDLEYLRGIHQLFLLGFHSVLPSDFYQKTTYAIWDGINEVAAANPSGYKLLIEFFNNNGYLNQYENRVLKILNGFVEKYPFFITTMGLEYYEVKPDLVQNGTTTVSFEDVKYYYLECFEAIGEIMALVVAYNNLKYRNDYFKMADSSFKTVKTLQDFISMRNKGNKLLFCTNTESFYNLMGLEVDNGLRNAIGHDSYTYDGVNQVVSYFPSGQIEKGDKQTIYLIEFIQKTIGLFYVLVALIELLYQTHKAYFVSHGIVPISPEVFNKPKRKIGRNEPCPCGSGKKYKKCCGFYK</sequence>
<protein>
    <submittedName>
        <fullName evidence="1">SEC-C domain-containing protein</fullName>
    </submittedName>
</protein>
<dbReference type="EMBL" id="CP065315">
    <property type="protein sequence ID" value="QQR07353.1"/>
    <property type="molecule type" value="Genomic_DNA"/>
</dbReference>
<dbReference type="InterPro" id="IPR004027">
    <property type="entry name" value="SEC_C_motif"/>
</dbReference>